<evidence type="ECO:0000259" key="6">
    <source>
        <dbReference type="Pfam" id="PF12460"/>
    </source>
</evidence>
<protein>
    <recommendedName>
        <fullName evidence="5">MMS19 nucleotide excision repair protein</fullName>
    </recommendedName>
</protein>
<comment type="similarity">
    <text evidence="2 5">Belongs to the MET18/MMS19 family.</text>
</comment>
<evidence type="ECO:0000313" key="9">
    <source>
        <dbReference type="Proteomes" id="UP000503462"/>
    </source>
</evidence>
<dbReference type="InterPro" id="IPR011989">
    <property type="entry name" value="ARM-like"/>
</dbReference>
<evidence type="ECO:0000256" key="5">
    <source>
        <dbReference type="RuleBase" id="RU367072"/>
    </source>
</evidence>
<feature type="domain" description="MMS19 C-terminal" evidence="6">
    <location>
        <begin position="544"/>
        <end position="952"/>
    </location>
</feature>
<evidence type="ECO:0000256" key="3">
    <source>
        <dbReference type="ARBA" id="ARBA00022737"/>
    </source>
</evidence>
<dbReference type="GO" id="GO:0016226">
    <property type="term" value="P:iron-sulfur cluster assembly"/>
    <property type="evidence" value="ECO:0007669"/>
    <property type="project" value="UniProtKB-UniRule"/>
</dbReference>
<dbReference type="InterPro" id="IPR029240">
    <property type="entry name" value="MMS19_N"/>
</dbReference>
<dbReference type="GO" id="GO:0005634">
    <property type="term" value="C:nucleus"/>
    <property type="evidence" value="ECO:0007669"/>
    <property type="project" value="UniProtKB-SubCell"/>
</dbReference>
<reference evidence="8 9" key="1">
    <citation type="journal article" date="2016" name="Sci. Rep.">
        <title>Peltaster fructicola genome reveals evolution from an invasive phytopathogen to an ectophytic parasite.</title>
        <authorList>
            <person name="Xu C."/>
            <person name="Chen H."/>
            <person name="Gleason M.L."/>
            <person name="Xu J.R."/>
            <person name="Liu H."/>
            <person name="Zhang R."/>
            <person name="Sun G."/>
        </authorList>
    </citation>
    <scope>NUCLEOTIDE SEQUENCE [LARGE SCALE GENOMIC DNA]</scope>
    <source>
        <strain evidence="8 9">LNHT1506</strain>
    </source>
</reference>
<dbReference type="OrthoDB" id="342900at2759"/>
<dbReference type="InterPro" id="IPR039920">
    <property type="entry name" value="MMS19"/>
</dbReference>
<keyword evidence="4 5" id="KW-0539">Nucleus</keyword>
<evidence type="ECO:0000313" key="8">
    <source>
        <dbReference type="EMBL" id="QIW97841.1"/>
    </source>
</evidence>
<keyword evidence="5" id="KW-0234">DNA repair</keyword>
<dbReference type="Pfam" id="PF12460">
    <property type="entry name" value="MMS19_C"/>
    <property type="match status" value="1"/>
</dbReference>
<keyword evidence="9" id="KW-1185">Reference proteome</keyword>
<dbReference type="GO" id="GO:0051604">
    <property type="term" value="P:protein maturation"/>
    <property type="evidence" value="ECO:0007669"/>
    <property type="project" value="UniProtKB-UniRule"/>
</dbReference>
<dbReference type="PANTHER" id="PTHR12891">
    <property type="entry name" value="DNA REPAIR/TRANSCRIPTION PROTEIN MET18/MMS19"/>
    <property type="match status" value="1"/>
</dbReference>
<proteinExistence type="inferred from homology"/>
<feature type="domain" description="MMS19 N-terminal" evidence="7">
    <location>
        <begin position="40"/>
        <end position="306"/>
    </location>
</feature>
<dbReference type="InterPro" id="IPR024687">
    <property type="entry name" value="MMS19_C"/>
</dbReference>
<dbReference type="Proteomes" id="UP000503462">
    <property type="component" value="Chromosome 2"/>
</dbReference>
<keyword evidence="5" id="KW-0227">DNA damage</keyword>
<evidence type="ECO:0000256" key="1">
    <source>
        <dbReference type="ARBA" id="ARBA00004123"/>
    </source>
</evidence>
<dbReference type="Pfam" id="PF14500">
    <property type="entry name" value="MMS19_N"/>
    <property type="match status" value="1"/>
</dbReference>
<dbReference type="GO" id="GO:0006281">
    <property type="term" value="P:DNA repair"/>
    <property type="evidence" value="ECO:0007669"/>
    <property type="project" value="UniProtKB-UniRule"/>
</dbReference>
<dbReference type="SUPFAM" id="SSF48371">
    <property type="entry name" value="ARM repeat"/>
    <property type="match status" value="1"/>
</dbReference>
<comment type="function">
    <text evidence="5">Key component of the cytosolic iron-sulfur protein assembly (CIA) complex, a multiprotein complex that mediates the incorporation of iron-sulfur cluster into apoproteins specifically involved in DNA metabolism and genomic integrity. In the CIA complex, MMS19 acts as an adapter between early-acting CIA components and a subset of cellular target iron-sulfur proteins.</text>
</comment>
<dbReference type="PANTHER" id="PTHR12891:SF0">
    <property type="entry name" value="MMS19 NUCLEOTIDE EXCISION REPAIR PROTEIN HOMOLOG"/>
    <property type="match status" value="1"/>
</dbReference>
<comment type="subcellular location">
    <subcellularLocation>
        <location evidence="1 5">Nucleus</location>
    </subcellularLocation>
</comment>
<gene>
    <name evidence="8" type="ORF">AMS68_003359</name>
</gene>
<name>A0A6H0XSU4_9PEZI</name>
<evidence type="ECO:0000256" key="4">
    <source>
        <dbReference type="ARBA" id="ARBA00023242"/>
    </source>
</evidence>
<keyword evidence="3" id="KW-0677">Repeat</keyword>
<dbReference type="Gene3D" id="1.25.10.10">
    <property type="entry name" value="Leucine-rich Repeat Variant"/>
    <property type="match status" value="2"/>
</dbReference>
<dbReference type="GO" id="GO:0097361">
    <property type="term" value="C:cytosolic [4Fe-4S] assembly targeting complex"/>
    <property type="evidence" value="ECO:0007669"/>
    <property type="project" value="UniProtKB-UniRule"/>
</dbReference>
<evidence type="ECO:0000259" key="7">
    <source>
        <dbReference type="Pfam" id="PF14500"/>
    </source>
</evidence>
<dbReference type="InterPro" id="IPR016024">
    <property type="entry name" value="ARM-type_fold"/>
</dbReference>
<sequence length="1003" mass="111913">MSDVQLYLLEVDRNKTEAKAIAERSAIKLEKKELKLIDLITSLNEYINKKDDSTTRAHTLQYLAEVLDVVPQRVLSNQERRLLVDFLLGRLEGDTEGIGATARSLIALESKGKWDAATAQKVVQTFVNHVNPLKQFKLQSERYAAIQLIDLCLAKYRNAIHDVQQEDASFLPRFIMLFDGEKDPRNLMIVFSLLQVPMTEWNIQSYAQDLFEAVFNYFPITFKPPPDDPYGITAQDLKDRLRQCISSTSDFAPHAFPALLDKLDSTSMNTKRDVLQAMQDCIVNYEPQTINLYSVTLWDALKFEILTPQEEDLAQEALKALGLIAATLTPAGDGPLNAYLRPVIKECNEHLEDAPTKQSQAAGRILHAIASGSPQTADKLVKGILPVLFELHKSTESISKRRGLLEVLNDILRAFVDMATSGDATMTESLQVHSSDALEAFLRALTHAPKAEVSFRLVSLDGLVHLTSIPGVLSEEQINRILDVITDLILHERIPGHGDIRTPAIEHLVQLARVHPNLVQAKAVPAFMVELPDVPHELADYSTCLEAFAHLSIERQIFDVVVLRLKSKYSAAKHQGAPQQYQRDLLRAMLYAFLQGAPIKEDGIVRSSYFSQFAEPLLDTLADGDLTTYSTTDLEVIGRLCNCLLREQSSHFQSSVYNTRRSWLLQGIEDPASVSRTQQLAPFLLHFYAALRPEVVEAQDVIVQLQSIAGSVLSSAQIDDGVASLLRLTTLLINKCLPPKEVESALRATRLDAAALLPESNQDRQLLLAFSVTKALVLQGKTTVLTKAYLQDLLALLPTASKHQAHYYETLLAPDEILDKANHCVISGLYKQRTFTQLIPPIVEAVRGSDQVARPNLLIALSGVLRWLPYSVVQPRLYTLVASLLQTLDLTGVSPDIKLSALTIFESVLMHDPSDISEHTASLISRLLACTSMKEKDAKVRAKALQSLAIMPKQLKREMVIPYRKQVVKQLMSCLDDGKRNVRTEAVRCRTNWLGLEETDEDE</sequence>
<dbReference type="AlphaFoldDB" id="A0A6H0XSU4"/>
<organism evidence="8 9">
    <name type="scientific">Peltaster fructicola</name>
    <dbReference type="NCBI Taxonomy" id="286661"/>
    <lineage>
        <taxon>Eukaryota</taxon>
        <taxon>Fungi</taxon>
        <taxon>Dikarya</taxon>
        <taxon>Ascomycota</taxon>
        <taxon>Pezizomycotina</taxon>
        <taxon>Dothideomycetes</taxon>
        <taxon>Dothideomycetes incertae sedis</taxon>
        <taxon>Peltaster</taxon>
    </lineage>
</organism>
<dbReference type="EMBL" id="CP051140">
    <property type="protein sequence ID" value="QIW97841.1"/>
    <property type="molecule type" value="Genomic_DNA"/>
</dbReference>
<evidence type="ECO:0000256" key="2">
    <source>
        <dbReference type="ARBA" id="ARBA00009340"/>
    </source>
</evidence>
<accession>A0A6H0XSU4</accession>